<evidence type="ECO:0000256" key="1">
    <source>
        <dbReference type="ARBA" id="ARBA00005028"/>
    </source>
</evidence>
<accession>A0ABT6JPU2</accession>
<dbReference type="InterPro" id="IPR011013">
    <property type="entry name" value="Gal_mutarotase_sf_dom"/>
</dbReference>
<evidence type="ECO:0000256" key="4">
    <source>
        <dbReference type="ARBA" id="ARBA00023277"/>
    </source>
</evidence>
<keyword evidence="4 5" id="KW-0119">Carbohydrate metabolism</keyword>
<organism evidence="6 7">
    <name type="scientific">Luteimonas kalidii</name>
    <dbReference type="NCBI Taxonomy" id="3042025"/>
    <lineage>
        <taxon>Bacteria</taxon>
        <taxon>Pseudomonadati</taxon>
        <taxon>Pseudomonadota</taxon>
        <taxon>Gammaproteobacteria</taxon>
        <taxon>Lysobacterales</taxon>
        <taxon>Lysobacteraceae</taxon>
        <taxon>Luteimonas</taxon>
    </lineage>
</organism>
<comment type="similarity">
    <text evidence="2 5">Belongs to the aldose epimerase family.</text>
</comment>
<dbReference type="PANTHER" id="PTHR10091">
    <property type="entry name" value="ALDOSE-1-EPIMERASE"/>
    <property type="match status" value="1"/>
</dbReference>
<keyword evidence="7" id="KW-1185">Reference proteome</keyword>
<dbReference type="InterPro" id="IPR015443">
    <property type="entry name" value="Aldose_1-epimerase"/>
</dbReference>
<comment type="catalytic activity">
    <reaction evidence="5">
        <text>alpha-D-glucose = beta-D-glucose</text>
        <dbReference type="Rhea" id="RHEA:10264"/>
        <dbReference type="ChEBI" id="CHEBI:15903"/>
        <dbReference type="ChEBI" id="CHEBI:17925"/>
        <dbReference type="EC" id="5.1.3.3"/>
    </reaction>
</comment>
<dbReference type="Gene3D" id="2.70.98.10">
    <property type="match status" value="1"/>
</dbReference>
<dbReference type="PANTHER" id="PTHR10091:SF0">
    <property type="entry name" value="GALACTOSE MUTAROTASE"/>
    <property type="match status" value="1"/>
</dbReference>
<dbReference type="InterPro" id="IPR014718">
    <property type="entry name" value="GH-type_carb-bd"/>
</dbReference>
<dbReference type="EC" id="5.1.3.3" evidence="5"/>
<evidence type="ECO:0000313" key="6">
    <source>
        <dbReference type="EMBL" id="MDH5832527.1"/>
    </source>
</evidence>
<comment type="caution">
    <text evidence="6">The sequence shown here is derived from an EMBL/GenBank/DDBJ whole genome shotgun (WGS) entry which is preliminary data.</text>
</comment>
<dbReference type="InterPro" id="IPR047215">
    <property type="entry name" value="Galactose_mutarotase-like"/>
</dbReference>
<evidence type="ECO:0000256" key="2">
    <source>
        <dbReference type="ARBA" id="ARBA00006206"/>
    </source>
</evidence>
<protein>
    <recommendedName>
        <fullName evidence="5">Aldose 1-epimerase</fullName>
        <ecNumber evidence="5">5.1.3.3</ecNumber>
    </recommendedName>
</protein>
<comment type="pathway">
    <text evidence="1 5">Carbohydrate metabolism; hexose metabolism.</text>
</comment>
<evidence type="ECO:0000256" key="3">
    <source>
        <dbReference type="ARBA" id="ARBA00023235"/>
    </source>
</evidence>
<evidence type="ECO:0000256" key="5">
    <source>
        <dbReference type="PIRNR" id="PIRNR005096"/>
    </source>
</evidence>
<name>A0ABT6JPU2_9GAMM</name>
<proteinExistence type="inferred from homology"/>
<dbReference type="SUPFAM" id="SSF74650">
    <property type="entry name" value="Galactose mutarotase-like"/>
    <property type="match status" value="1"/>
</dbReference>
<dbReference type="Proteomes" id="UP001156873">
    <property type="component" value="Unassembled WGS sequence"/>
</dbReference>
<sequence>MERIRPFGQLDDGRAVHAYRLGGDDGICAEVLDLGGILARLQVPGANGRVDAVLRLPDARAYLADPAYLGILVGRYGNRIGGARFSLAGREHALSANEGRNHLHGGHLGFGRRLWDVESHTADTLVLRLRSPEGEEGYPGNLDVVATYRVHGTRLELLFEARSDASTPFNPTHHPYFNLAGDANVPAASQVLQVPVAGVLPVADDLIPLGRVEPADGTPFDFRTAATLRSKLGADDPQLRVAGGFDHCLVLEPGHACAAQLYSPHSGVAMRIDCDAPALQLYGGQGLARQHPGLGDGLCLEPQDYPDAPNHPGFPPAVLRPGTAYRRRILYRFGCPGCDCAWDDVAAALARA</sequence>
<dbReference type="PIRSF" id="PIRSF005096">
    <property type="entry name" value="GALM"/>
    <property type="match status" value="1"/>
</dbReference>
<gene>
    <name evidence="6" type="ORF">QFW81_01080</name>
</gene>
<dbReference type="CDD" id="cd09019">
    <property type="entry name" value="galactose_mutarotase_like"/>
    <property type="match status" value="1"/>
</dbReference>
<dbReference type="EMBL" id="JARXRO010000007">
    <property type="protein sequence ID" value="MDH5832527.1"/>
    <property type="molecule type" value="Genomic_DNA"/>
</dbReference>
<reference evidence="6 7" key="1">
    <citation type="submission" date="2023-04" db="EMBL/GenBank/DDBJ databases">
        <title>Luteimonas sp. M1R5S59.</title>
        <authorList>
            <person name="Sun J.-Q."/>
        </authorList>
    </citation>
    <scope>NUCLEOTIDE SEQUENCE [LARGE SCALE GENOMIC DNA]</scope>
    <source>
        <strain evidence="6 7">M1R5S59</strain>
    </source>
</reference>
<evidence type="ECO:0000313" key="7">
    <source>
        <dbReference type="Proteomes" id="UP001156873"/>
    </source>
</evidence>
<keyword evidence="3 5" id="KW-0413">Isomerase</keyword>
<dbReference type="InterPro" id="IPR008183">
    <property type="entry name" value="Aldose_1/G6P_1-epimerase"/>
</dbReference>
<dbReference type="GO" id="GO:0016853">
    <property type="term" value="F:isomerase activity"/>
    <property type="evidence" value="ECO:0007669"/>
    <property type="project" value="UniProtKB-KW"/>
</dbReference>
<dbReference type="Pfam" id="PF01263">
    <property type="entry name" value="Aldose_epim"/>
    <property type="match status" value="1"/>
</dbReference>